<accession>A0A391P933</accession>
<feature type="region of interest" description="Disordered" evidence="1">
    <location>
        <begin position="1"/>
        <end position="180"/>
    </location>
</feature>
<organism evidence="2 3">
    <name type="scientific">Kipferlia bialata</name>
    <dbReference type="NCBI Taxonomy" id="797122"/>
    <lineage>
        <taxon>Eukaryota</taxon>
        <taxon>Metamonada</taxon>
        <taxon>Carpediemonas-like organisms</taxon>
        <taxon>Kipferlia</taxon>
    </lineage>
</organism>
<comment type="caution">
    <text evidence="2">The sequence shown here is derived from an EMBL/GenBank/DDBJ whole genome shotgun (WGS) entry which is preliminary data.</text>
</comment>
<feature type="compositionally biased region" description="Basic residues" evidence="1">
    <location>
        <begin position="91"/>
        <end position="100"/>
    </location>
</feature>
<dbReference type="AlphaFoldDB" id="A0A391P933"/>
<reference evidence="2 3" key="1">
    <citation type="journal article" date="2018" name="PLoS ONE">
        <title>The draft genome of Kipferlia bialata reveals reductive genome evolution in fornicate parasites.</title>
        <authorList>
            <person name="Tanifuji G."/>
            <person name="Takabayashi S."/>
            <person name="Kume K."/>
            <person name="Takagi M."/>
            <person name="Nakayama T."/>
            <person name="Kamikawa R."/>
            <person name="Inagaki Y."/>
            <person name="Hashimoto T."/>
        </authorList>
    </citation>
    <scope>NUCLEOTIDE SEQUENCE [LARGE SCALE GENOMIC DNA]</scope>
    <source>
        <strain evidence="2">NY0173</strain>
    </source>
</reference>
<evidence type="ECO:0000313" key="2">
    <source>
        <dbReference type="EMBL" id="GCA64222.1"/>
    </source>
</evidence>
<feature type="compositionally biased region" description="Basic and acidic residues" evidence="1">
    <location>
        <begin position="109"/>
        <end position="118"/>
    </location>
</feature>
<evidence type="ECO:0000313" key="3">
    <source>
        <dbReference type="Proteomes" id="UP000265618"/>
    </source>
</evidence>
<feature type="compositionally biased region" description="Basic and acidic residues" evidence="1">
    <location>
        <begin position="139"/>
        <end position="155"/>
    </location>
</feature>
<protein>
    <submittedName>
        <fullName evidence="2">Uncharacterized protein</fullName>
    </submittedName>
</protein>
<feature type="compositionally biased region" description="Basic and acidic residues" evidence="1">
    <location>
        <begin position="162"/>
        <end position="180"/>
    </location>
</feature>
<name>A0A391P933_9EUKA</name>
<feature type="non-terminal residue" evidence="2">
    <location>
        <position position="1"/>
    </location>
</feature>
<gene>
    <name evidence="2" type="ORF">KIPB_013638</name>
</gene>
<sequence>PHLGALTRPDLVDPTQQSEESPEYAEEGTLETYHAAFPDDLVPSTTTTGEGVEEGPQGMGSDYSGALWTHETPVGIFSVQPSNDLSWESRSKKKKNKKVKNSASQLQKKMREQMHVEGQRQMIKRLKNKLAGVDSSCGSDRDRDRDRDRDADRMDVGFPNIGKRDRGERERDRDRKKNQF</sequence>
<evidence type="ECO:0000256" key="1">
    <source>
        <dbReference type="SAM" id="MobiDB-lite"/>
    </source>
</evidence>
<feature type="compositionally biased region" description="Polar residues" evidence="1">
    <location>
        <begin position="79"/>
        <end position="88"/>
    </location>
</feature>
<feature type="compositionally biased region" description="Acidic residues" evidence="1">
    <location>
        <begin position="20"/>
        <end position="29"/>
    </location>
</feature>
<keyword evidence="3" id="KW-1185">Reference proteome</keyword>
<dbReference type="EMBL" id="BDIP01006587">
    <property type="protein sequence ID" value="GCA64222.1"/>
    <property type="molecule type" value="Genomic_DNA"/>
</dbReference>
<dbReference type="Proteomes" id="UP000265618">
    <property type="component" value="Unassembled WGS sequence"/>
</dbReference>
<proteinExistence type="predicted"/>